<dbReference type="Pfam" id="PF02995">
    <property type="entry name" value="DUF229"/>
    <property type="match status" value="1"/>
</dbReference>
<dbReference type="WBParaSite" id="L893_g5417.t1">
    <property type="protein sequence ID" value="L893_g5417.t1"/>
    <property type="gene ID" value="L893_g5417"/>
</dbReference>
<name>A0A1I8AG82_9BILA</name>
<keyword evidence="1" id="KW-1185">Reference proteome</keyword>
<accession>A0A1I8AG82</accession>
<dbReference type="PANTHER" id="PTHR10974:SF75">
    <property type="entry name" value="SULFATASE DOMAIN-CONTAINING PROTEIN"/>
    <property type="match status" value="1"/>
</dbReference>
<evidence type="ECO:0000313" key="2">
    <source>
        <dbReference type="WBParaSite" id="L893_g5417.t1"/>
    </source>
</evidence>
<dbReference type="InterPro" id="IPR004245">
    <property type="entry name" value="DUF229"/>
</dbReference>
<evidence type="ECO:0000313" key="1">
    <source>
        <dbReference type="Proteomes" id="UP000095287"/>
    </source>
</evidence>
<reference evidence="2" key="1">
    <citation type="submission" date="2016-11" db="UniProtKB">
        <authorList>
            <consortium name="WormBaseParasite"/>
        </authorList>
    </citation>
    <scope>IDENTIFICATION</scope>
</reference>
<proteinExistence type="predicted"/>
<protein>
    <submittedName>
        <fullName evidence="2">Exostosin domain-containing protein</fullName>
    </submittedName>
</protein>
<sequence length="177" mass="21077">MKEEHKGVLFRYSNKLGINSRPNAWTLFFGKQIYEMGKNPYTGEILPDLNVTMHCDRPNDNENFWMHRFRDLGYHTLMADDWGSNAIAYPYCWGFLRPPAKHYMTPFQRRREEIDAVMLTNTSAELCHETFQYTSGYLEQFMAAYKNESQLGFIWNSNLAHDYQNGLYHADDHFYRM</sequence>
<dbReference type="Proteomes" id="UP000095287">
    <property type="component" value="Unplaced"/>
</dbReference>
<organism evidence="1 2">
    <name type="scientific">Steinernema glaseri</name>
    <dbReference type="NCBI Taxonomy" id="37863"/>
    <lineage>
        <taxon>Eukaryota</taxon>
        <taxon>Metazoa</taxon>
        <taxon>Ecdysozoa</taxon>
        <taxon>Nematoda</taxon>
        <taxon>Chromadorea</taxon>
        <taxon>Rhabditida</taxon>
        <taxon>Tylenchina</taxon>
        <taxon>Panagrolaimomorpha</taxon>
        <taxon>Strongyloidoidea</taxon>
        <taxon>Steinernematidae</taxon>
        <taxon>Steinernema</taxon>
    </lineage>
</organism>
<dbReference type="PANTHER" id="PTHR10974">
    <property type="entry name" value="FI08016P-RELATED"/>
    <property type="match status" value="1"/>
</dbReference>
<dbReference type="AlphaFoldDB" id="A0A1I8AG82"/>
<dbReference type="GO" id="GO:0005615">
    <property type="term" value="C:extracellular space"/>
    <property type="evidence" value="ECO:0007669"/>
    <property type="project" value="TreeGrafter"/>
</dbReference>